<keyword evidence="2" id="KW-1185">Reference proteome</keyword>
<gene>
    <name evidence="1" type="ORF">C0Q70_16749</name>
</gene>
<dbReference type="Proteomes" id="UP000245119">
    <property type="component" value="Linkage Group LG10"/>
</dbReference>
<evidence type="ECO:0000313" key="1">
    <source>
        <dbReference type="EMBL" id="PVD23477.1"/>
    </source>
</evidence>
<evidence type="ECO:0000313" key="2">
    <source>
        <dbReference type="Proteomes" id="UP000245119"/>
    </source>
</evidence>
<protein>
    <submittedName>
        <fullName evidence="1">Uncharacterized protein</fullName>
    </submittedName>
</protein>
<dbReference type="EMBL" id="PZQS01000010">
    <property type="protein sequence ID" value="PVD23477.1"/>
    <property type="molecule type" value="Genomic_DNA"/>
</dbReference>
<reference evidence="1 2" key="1">
    <citation type="submission" date="2018-04" db="EMBL/GenBank/DDBJ databases">
        <title>The genome of golden apple snail Pomacea canaliculata provides insight into stress tolerance and invasive adaptation.</title>
        <authorList>
            <person name="Liu C."/>
            <person name="Liu B."/>
            <person name="Ren Y."/>
            <person name="Zhang Y."/>
            <person name="Wang H."/>
            <person name="Li S."/>
            <person name="Jiang F."/>
            <person name="Yin L."/>
            <person name="Zhang G."/>
            <person name="Qian W."/>
            <person name="Fan W."/>
        </authorList>
    </citation>
    <scope>NUCLEOTIDE SEQUENCE [LARGE SCALE GENOMIC DNA]</scope>
    <source>
        <strain evidence="1">SZHN2017</strain>
        <tissue evidence="1">Muscle</tissue>
    </source>
</reference>
<name>A0A2T7NQM4_POMCA</name>
<organism evidence="1 2">
    <name type="scientific">Pomacea canaliculata</name>
    <name type="common">Golden apple snail</name>
    <dbReference type="NCBI Taxonomy" id="400727"/>
    <lineage>
        <taxon>Eukaryota</taxon>
        <taxon>Metazoa</taxon>
        <taxon>Spiralia</taxon>
        <taxon>Lophotrochozoa</taxon>
        <taxon>Mollusca</taxon>
        <taxon>Gastropoda</taxon>
        <taxon>Caenogastropoda</taxon>
        <taxon>Architaenioglossa</taxon>
        <taxon>Ampullarioidea</taxon>
        <taxon>Ampullariidae</taxon>
        <taxon>Pomacea</taxon>
    </lineage>
</organism>
<proteinExistence type="predicted"/>
<comment type="caution">
    <text evidence="1">The sequence shown here is derived from an EMBL/GenBank/DDBJ whole genome shotgun (WGS) entry which is preliminary data.</text>
</comment>
<accession>A0A2T7NQM4</accession>
<sequence>MKASLHQANLKNLPLTPLTAHARKEEYSQRRLLNVTQSLRHIHSVSTTGSGPADRMRKNSDVFCDRRLQLIIFTFQEKYSRCQRLLFNTHLNILVRLLSLSSTFLPLGDWGDYWRPYWVGRAGGKSGWG</sequence>
<dbReference type="AlphaFoldDB" id="A0A2T7NQM4"/>